<evidence type="ECO:0000313" key="2">
    <source>
        <dbReference type="EMBL" id="MBX7487758.1"/>
    </source>
</evidence>
<keyword evidence="1" id="KW-0732">Signal</keyword>
<protein>
    <recommendedName>
        <fullName evidence="4">Spore coat protein U domain-containing protein</fullName>
    </recommendedName>
</protein>
<feature type="chain" id="PRO_5047409406" description="Spore coat protein U domain-containing protein" evidence="1">
    <location>
        <begin position="20"/>
        <end position="202"/>
    </location>
</feature>
<proteinExistence type="predicted"/>
<dbReference type="Proteomes" id="UP000776651">
    <property type="component" value="Unassembled WGS sequence"/>
</dbReference>
<comment type="caution">
    <text evidence="2">The sequence shown here is derived from an EMBL/GenBank/DDBJ whole genome shotgun (WGS) entry which is preliminary data.</text>
</comment>
<evidence type="ECO:0000313" key="3">
    <source>
        <dbReference type="Proteomes" id="UP000776651"/>
    </source>
</evidence>
<accession>A0ABS7JH90</accession>
<evidence type="ECO:0008006" key="4">
    <source>
        <dbReference type="Google" id="ProtNLM"/>
    </source>
</evidence>
<organism evidence="2 3">
    <name type="scientific">Qipengyuania pacifica</name>
    <dbReference type="NCBI Taxonomy" id="2860199"/>
    <lineage>
        <taxon>Bacteria</taxon>
        <taxon>Pseudomonadati</taxon>
        <taxon>Pseudomonadota</taxon>
        <taxon>Alphaproteobacteria</taxon>
        <taxon>Sphingomonadales</taxon>
        <taxon>Erythrobacteraceae</taxon>
        <taxon>Qipengyuania</taxon>
    </lineage>
</organism>
<feature type="signal peptide" evidence="1">
    <location>
        <begin position="1"/>
        <end position="19"/>
    </location>
</feature>
<gene>
    <name evidence="2" type="ORF">K3177_04450</name>
</gene>
<name>A0ABS7JH90_9SPHN</name>
<dbReference type="RefSeq" id="WP_221597224.1">
    <property type="nucleotide sequence ID" value="NZ_JAIGNQ010000001.1"/>
</dbReference>
<reference evidence="2 3" key="1">
    <citation type="submission" date="2021-08" db="EMBL/GenBank/DDBJ databases">
        <title>Comparative Genomics Analysis of the Genus Qipengyuania Reveals Extensive Genetic Diversity and Metabolic Versatility, Including the Description of Fifteen Novel Species.</title>
        <authorList>
            <person name="Liu Y."/>
        </authorList>
    </citation>
    <scope>NUCLEOTIDE SEQUENCE [LARGE SCALE GENOMIC DNA]</scope>
    <source>
        <strain evidence="2 3">GH25</strain>
    </source>
</reference>
<keyword evidence="3" id="KW-1185">Reference proteome</keyword>
<dbReference type="EMBL" id="JAIGNQ010000001">
    <property type="protein sequence ID" value="MBX7487758.1"/>
    <property type="molecule type" value="Genomic_DNA"/>
</dbReference>
<evidence type="ECO:0000256" key="1">
    <source>
        <dbReference type="SAM" id="SignalP"/>
    </source>
</evidence>
<sequence>MKTLHALGMAMLVAIFAIAGQPVRAQTTAYAAGQGAVNSIEVGVEVRASVTGRCGFATSGAPSGTIDQADFDLNGFSRDFAIQLNCTGASRIAVSSLNGGMASQAAGGSGYQTKAPYRVALYMVADNGTNASATCDAATLSAGGSCSFAGTATAAQGLRLAGASTKVNGSYLRVSAPAYTGSDTLVSGRYADTLSVTVSVSP</sequence>